<name>A0A834F342_ORYME</name>
<comment type="caution">
    <text evidence="2">The sequence shown here is derived from an EMBL/GenBank/DDBJ whole genome shotgun (WGS) entry which is preliminary data.</text>
</comment>
<sequence length="80" mass="8068">MLTFALFGAFGRMPARNGGSTAGGGGESGGRVQGAAVGGGLTAPELLSRTTTARPDGVEQPARLRRALAGQGRPLCYMSF</sequence>
<evidence type="ECO:0000313" key="3">
    <source>
        <dbReference type="Proteomes" id="UP000646548"/>
    </source>
</evidence>
<evidence type="ECO:0000313" key="2">
    <source>
        <dbReference type="EMBL" id="KAF6723110.1"/>
    </source>
</evidence>
<organism evidence="2 3">
    <name type="scientific">Oryzias melastigma</name>
    <name type="common">Marine medaka</name>
    <dbReference type="NCBI Taxonomy" id="30732"/>
    <lineage>
        <taxon>Eukaryota</taxon>
        <taxon>Metazoa</taxon>
        <taxon>Chordata</taxon>
        <taxon>Craniata</taxon>
        <taxon>Vertebrata</taxon>
        <taxon>Euteleostomi</taxon>
        <taxon>Actinopterygii</taxon>
        <taxon>Neopterygii</taxon>
        <taxon>Teleostei</taxon>
        <taxon>Neoteleostei</taxon>
        <taxon>Acanthomorphata</taxon>
        <taxon>Ovalentaria</taxon>
        <taxon>Atherinomorphae</taxon>
        <taxon>Beloniformes</taxon>
        <taxon>Adrianichthyidae</taxon>
        <taxon>Oryziinae</taxon>
        <taxon>Oryzias</taxon>
    </lineage>
</organism>
<gene>
    <name evidence="2" type="ORF">FQA47_009607</name>
</gene>
<proteinExistence type="predicted"/>
<feature type="compositionally biased region" description="Gly residues" evidence="1">
    <location>
        <begin position="20"/>
        <end position="41"/>
    </location>
</feature>
<reference evidence="2" key="1">
    <citation type="journal article" name="BMC Genomics">
        <title>Long-read sequencing and de novo genome assembly of marine medaka (Oryzias melastigma).</title>
        <authorList>
            <person name="Liang P."/>
            <person name="Saqib H.S.A."/>
            <person name="Ni X."/>
            <person name="Shen Y."/>
        </authorList>
    </citation>
    <scope>NUCLEOTIDE SEQUENCE</scope>
    <source>
        <strain evidence="2">Bigg-433</strain>
    </source>
</reference>
<evidence type="ECO:0000256" key="1">
    <source>
        <dbReference type="SAM" id="MobiDB-lite"/>
    </source>
</evidence>
<feature type="region of interest" description="Disordered" evidence="1">
    <location>
        <begin position="14"/>
        <end position="59"/>
    </location>
</feature>
<accession>A0A834F342</accession>
<protein>
    <submittedName>
        <fullName evidence="2">Uncharacterized protein</fullName>
    </submittedName>
</protein>
<dbReference type="EMBL" id="WKFB01000438">
    <property type="protein sequence ID" value="KAF6723110.1"/>
    <property type="molecule type" value="Genomic_DNA"/>
</dbReference>
<dbReference type="Proteomes" id="UP000646548">
    <property type="component" value="Unassembled WGS sequence"/>
</dbReference>
<dbReference type="AlphaFoldDB" id="A0A834F342"/>